<name>A0A2P2M4G8_RHIMU</name>
<dbReference type="EMBL" id="GGEC01044646">
    <property type="protein sequence ID" value="MBX25130.1"/>
    <property type="molecule type" value="Transcribed_RNA"/>
</dbReference>
<sequence length="72" mass="7768">MFVFCGHGFAFYERASRGLCCISCVASQKLSTGALDSYHNLLKLFILSCHALRTSPLSLVGREVPVGNCASI</sequence>
<evidence type="ECO:0000313" key="1">
    <source>
        <dbReference type="EMBL" id="MBX25130.1"/>
    </source>
</evidence>
<accession>A0A2P2M4G8</accession>
<proteinExistence type="predicted"/>
<dbReference type="EMBL" id="GGEC01044672">
    <property type="protein sequence ID" value="MBX25156.1"/>
    <property type="molecule type" value="Transcribed_RNA"/>
</dbReference>
<reference evidence="1" key="1">
    <citation type="submission" date="2018-02" db="EMBL/GenBank/DDBJ databases">
        <title>Rhizophora mucronata_Transcriptome.</title>
        <authorList>
            <person name="Meera S.P."/>
            <person name="Sreeshan A."/>
            <person name="Augustine A."/>
        </authorList>
    </citation>
    <scope>NUCLEOTIDE SEQUENCE</scope>
    <source>
        <tissue evidence="1">Leaf</tissue>
    </source>
</reference>
<organism evidence="1">
    <name type="scientific">Rhizophora mucronata</name>
    <name type="common">Asiatic mangrove</name>
    <dbReference type="NCBI Taxonomy" id="61149"/>
    <lineage>
        <taxon>Eukaryota</taxon>
        <taxon>Viridiplantae</taxon>
        <taxon>Streptophyta</taxon>
        <taxon>Embryophyta</taxon>
        <taxon>Tracheophyta</taxon>
        <taxon>Spermatophyta</taxon>
        <taxon>Magnoliopsida</taxon>
        <taxon>eudicotyledons</taxon>
        <taxon>Gunneridae</taxon>
        <taxon>Pentapetalae</taxon>
        <taxon>rosids</taxon>
        <taxon>fabids</taxon>
        <taxon>Malpighiales</taxon>
        <taxon>Rhizophoraceae</taxon>
        <taxon>Rhizophora</taxon>
    </lineage>
</organism>
<dbReference type="AlphaFoldDB" id="A0A2P2M4G8"/>
<protein>
    <submittedName>
        <fullName evidence="1">ABC transporter family protein</fullName>
    </submittedName>
</protein>